<dbReference type="RefSeq" id="XP_024664318.1">
    <property type="nucleotide sequence ID" value="XM_024808550.1"/>
</dbReference>
<dbReference type="PANTHER" id="PTHR37792">
    <property type="entry name" value="RIBONUCLEASE MRP PROTEIN SUBUNIT RMP1"/>
    <property type="match status" value="1"/>
</dbReference>
<dbReference type="GO" id="GO:0000466">
    <property type="term" value="P:maturation of 5.8S rRNA from tricistronic rRNA transcript (SSU-rRNA, 5.8S rRNA, LSU-rRNA)"/>
    <property type="evidence" value="ECO:0007669"/>
    <property type="project" value="TreeGrafter"/>
</dbReference>
<dbReference type="EMBL" id="NDIQ01000021">
    <property type="protein sequence ID" value="PRT54373.1"/>
    <property type="molecule type" value="Genomic_DNA"/>
</dbReference>
<gene>
    <name evidence="4" type="ORF">B9G98_01993</name>
</gene>
<evidence type="ECO:0000256" key="1">
    <source>
        <dbReference type="SAM" id="MobiDB-lite"/>
    </source>
</evidence>
<dbReference type="OrthoDB" id="5414547at2759"/>
<proteinExistence type="predicted"/>
<protein>
    <submittedName>
        <fullName evidence="4">Ribonuclease MRP protein subunit rmp1</fullName>
    </submittedName>
</protein>
<feature type="transmembrane region" description="Helical" evidence="2">
    <location>
        <begin position="67"/>
        <end position="94"/>
    </location>
</feature>
<dbReference type="GO" id="GO:0000294">
    <property type="term" value="P:nuclear-transcribed mRNA catabolic process, RNase MRP-dependent"/>
    <property type="evidence" value="ECO:0007669"/>
    <property type="project" value="TreeGrafter"/>
</dbReference>
<keyword evidence="2" id="KW-0472">Membrane</keyword>
<dbReference type="Pfam" id="PF20945">
    <property type="entry name" value="RMP1"/>
    <property type="match status" value="2"/>
</dbReference>
<comment type="caution">
    <text evidence="4">The sequence shown here is derived from an EMBL/GenBank/DDBJ whole genome shotgun (WGS) entry which is preliminary data.</text>
</comment>
<dbReference type="GO" id="GO:0042134">
    <property type="term" value="F:rRNA primary transcript binding"/>
    <property type="evidence" value="ECO:0007669"/>
    <property type="project" value="InterPro"/>
</dbReference>
<evidence type="ECO:0000313" key="4">
    <source>
        <dbReference type="EMBL" id="PRT54373.1"/>
    </source>
</evidence>
<dbReference type="GeneID" id="36515741"/>
<keyword evidence="5" id="KW-1185">Reference proteome</keyword>
<feature type="compositionally biased region" description="Basic residues" evidence="1">
    <location>
        <begin position="139"/>
        <end position="148"/>
    </location>
</feature>
<dbReference type="InterPro" id="IPR047204">
    <property type="entry name" value="RMP1_RBD"/>
</dbReference>
<dbReference type="Proteomes" id="UP000238350">
    <property type="component" value="Unassembled WGS sequence"/>
</dbReference>
<dbReference type="AlphaFoldDB" id="A0A2T0FH93"/>
<name>A0A2T0FH93_9ASCO</name>
<keyword evidence="2" id="KW-0812">Transmembrane</keyword>
<keyword evidence="2" id="KW-1133">Transmembrane helix</keyword>
<sequence length="156" mass="18167">MDRAGLKSEYEILHLIYYKNLRQHRSQRWWKYLRILHRRVRQLAVKFDPTVCSYLVKRLIPQAYRCFHGILAQGAFITLGFALLASLAKIWSILEPLVPKVPMVDVRRKTQLPTLEDIGEVVEDFTPVVAAKKPEPAKPKKKKSKKKRDAIDDIFG</sequence>
<evidence type="ECO:0000313" key="5">
    <source>
        <dbReference type="Proteomes" id="UP000238350"/>
    </source>
</evidence>
<reference evidence="4 5" key="1">
    <citation type="submission" date="2017-04" db="EMBL/GenBank/DDBJ databases">
        <title>Genome sequencing of [Candida] sorbophila.</title>
        <authorList>
            <person name="Ahn J.O."/>
        </authorList>
    </citation>
    <scope>NUCLEOTIDE SEQUENCE [LARGE SCALE GENOMIC DNA]</scope>
    <source>
        <strain evidence="4 5">DS02</strain>
    </source>
</reference>
<accession>A0A2T0FH93</accession>
<dbReference type="CDD" id="cd22573">
    <property type="entry name" value="RMP1_RBD"/>
    <property type="match status" value="1"/>
</dbReference>
<dbReference type="PANTHER" id="PTHR37792:SF1">
    <property type="entry name" value="RIBONUCLEASE MRP PROTEIN SUBUNIT RMP1"/>
    <property type="match status" value="1"/>
</dbReference>
<feature type="domain" description="RNase MRP protein 1 RNA binding" evidence="3">
    <location>
        <begin position="51"/>
        <end position="89"/>
    </location>
</feature>
<dbReference type="InterPro" id="IPR047205">
    <property type="entry name" value="RMP1"/>
</dbReference>
<feature type="region of interest" description="Disordered" evidence="1">
    <location>
        <begin position="132"/>
        <end position="156"/>
    </location>
</feature>
<dbReference type="GO" id="GO:0000172">
    <property type="term" value="C:ribonuclease MRP complex"/>
    <property type="evidence" value="ECO:0007669"/>
    <property type="project" value="InterPro"/>
</dbReference>
<dbReference type="STRING" id="45607.A0A2T0FH93"/>
<feature type="domain" description="RNase MRP protein 1 RNA binding" evidence="3">
    <location>
        <begin position="12"/>
        <end position="46"/>
    </location>
</feature>
<evidence type="ECO:0000256" key="2">
    <source>
        <dbReference type="SAM" id="Phobius"/>
    </source>
</evidence>
<organism evidence="4 5">
    <name type="scientific">Wickerhamiella sorbophila</name>
    <dbReference type="NCBI Taxonomy" id="45607"/>
    <lineage>
        <taxon>Eukaryota</taxon>
        <taxon>Fungi</taxon>
        <taxon>Dikarya</taxon>
        <taxon>Ascomycota</taxon>
        <taxon>Saccharomycotina</taxon>
        <taxon>Dipodascomycetes</taxon>
        <taxon>Dipodascales</taxon>
        <taxon>Trichomonascaceae</taxon>
        <taxon>Wickerhamiella</taxon>
    </lineage>
</organism>
<evidence type="ECO:0000259" key="3">
    <source>
        <dbReference type="Pfam" id="PF20945"/>
    </source>
</evidence>